<evidence type="ECO:0000256" key="1">
    <source>
        <dbReference type="SAM" id="SignalP"/>
    </source>
</evidence>
<dbReference type="OrthoDB" id="9798714at2"/>
<dbReference type="Proteomes" id="UP000309488">
    <property type="component" value="Unassembled WGS sequence"/>
</dbReference>
<dbReference type="CDD" id="cd14789">
    <property type="entry name" value="Tiki"/>
    <property type="match status" value="1"/>
</dbReference>
<dbReference type="PANTHER" id="PTHR40590:SF1">
    <property type="entry name" value="CYTOPLASMIC PROTEIN"/>
    <property type="match status" value="1"/>
</dbReference>
<dbReference type="InterPro" id="IPR047111">
    <property type="entry name" value="YbaP-like"/>
</dbReference>
<keyword evidence="1" id="KW-0732">Signal</keyword>
<dbReference type="RefSeq" id="WP_136838296.1">
    <property type="nucleotide sequence ID" value="NZ_SWBR01000001.1"/>
</dbReference>
<protein>
    <submittedName>
        <fullName evidence="2">TraB/GumN family protein</fullName>
    </submittedName>
</protein>
<dbReference type="PANTHER" id="PTHR40590">
    <property type="entry name" value="CYTOPLASMIC PROTEIN-RELATED"/>
    <property type="match status" value="1"/>
</dbReference>
<evidence type="ECO:0000313" key="3">
    <source>
        <dbReference type="Proteomes" id="UP000309488"/>
    </source>
</evidence>
<dbReference type="Pfam" id="PF01963">
    <property type="entry name" value="TraB_PrgY_gumN"/>
    <property type="match status" value="1"/>
</dbReference>
<keyword evidence="3" id="KW-1185">Reference proteome</keyword>
<dbReference type="InterPro" id="IPR002816">
    <property type="entry name" value="TraB/PrgY/GumN_fam"/>
</dbReference>
<dbReference type="EMBL" id="SWBR01000001">
    <property type="protein sequence ID" value="TKC12342.1"/>
    <property type="molecule type" value="Genomic_DNA"/>
</dbReference>
<feature type="chain" id="PRO_5020825789" evidence="1">
    <location>
        <begin position="21"/>
        <end position="292"/>
    </location>
</feature>
<gene>
    <name evidence="2" type="ORF">FA048_01605</name>
</gene>
<dbReference type="AlphaFoldDB" id="A0A4V5P0K8"/>
<name>A0A4V5P0K8_9SPHI</name>
<organism evidence="2 3">
    <name type="scientific">Pedobacter polaris</name>
    <dbReference type="NCBI Taxonomy" id="2571273"/>
    <lineage>
        <taxon>Bacteria</taxon>
        <taxon>Pseudomonadati</taxon>
        <taxon>Bacteroidota</taxon>
        <taxon>Sphingobacteriia</taxon>
        <taxon>Sphingobacteriales</taxon>
        <taxon>Sphingobacteriaceae</taxon>
        <taxon>Pedobacter</taxon>
    </lineage>
</organism>
<comment type="caution">
    <text evidence="2">The sequence shown here is derived from an EMBL/GenBank/DDBJ whole genome shotgun (WGS) entry which is preliminary data.</text>
</comment>
<feature type="signal peptide" evidence="1">
    <location>
        <begin position="1"/>
        <end position="20"/>
    </location>
</feature>
<sequence>MRLIQYILICFLGLGLCANAQTKNPDNTLLWEISGNSLTKPSYIFGTYHFADKGFVDTMKVVNEKLAAADMVVGELIINKEMAVKLMPYMILKNNSLDKILSPTEYKMVDDYLSTLGQYKLKMFNMFSPMALQAFIIQMTAPKTFTDTNPAIDQYFQDYGNANNKEVIGLETIEEQGQILFGSSIERQKQMLVNYVKEEKKNKIASEKLYKDYISQNLKATEKTFTKLDGFTPEEADRLLKNRNIKWIEKLPTLMQNKSLFIAVGAGHLVGKDGLIKRLRAQGYTVKPVSTN</sequence>
<accession>A0A4V5P0K8</accession>
<proteinExistence type="predicted"/>
<evidence type="ECO:0000313" key="2">
    <source>
        <dbReference type="EMBL" id="TKC12342.1"/>
    </source>
</evidence>
<reference evidence="2 3" key="1">
    <citation type="submission" date="2019-04" db="EMBL/GenBank/DDBJ databases">
        <title>Pedobacter sp. RP-3-22 sp. nov., isolated from Arctic soil.</title>
        <authorList>
            <person name="Dahal R.H."/>
            <person name="Kim D.-U."/>
        </authorList>
    </citation>
    <scope>NUCLEOTIDE SEQUENCE [LARGE SCALE GENOMIC DNA]</scope>
    <source>
        <strain evidence="2 3">RP-3-22</strain>
    </source>
</reference>